<dbReference type="EnsemblMetazoa" id="CapteT206632">
    <property type="protein sequence ID" value="CapteP206632"/>
    <property type="gene ID" value="CapteG206632"/>
</dbReference>
<comment type="similarity">
    <text evidence="3 12">Belongs to the glycosyltransferase 10 family.</text>
</comment>
<evidence type="ECO:0000256" key="2">
    <source>
        <dbReference type="ARBA" id="ARBA00004922"/>
    </source>
</evidence>
<evidence type="ECO:0000256" key="6">
    <source>
        <dbReference type="ARBA" id="ARBA00022692"/>
    </source>
</evidence>
<evidence type="ECO:0000313" key="16">
    <source>
        <dbReference type="EnsemblMetazoa" id="CapteP206632"/>
    </source>
</evidence>
<dbReference type="GO" id="GO:0032580">
    <property type="term" value="C:Golgi cisterna membrane"/>
    <property type="evidence" value="ECO:0007669"/>
    <property type="project" value="UniProtKB-SubCell"/>
</dbReference>
<dbReference type="SUPFAM" id="SSF53756">
    <property type="entry name" value="UDP-Glycosyltransferase/glycogen phosphorylase"/>
    <property type="match status" value="1"/>
</dbReference>
<dbReference type="PANTHER" id="PTHR48438">
    <property type="entry name" value="ALPHA-(1,3)-FUCOSYLTRANSFERASE C-RELATED"/>
    <property type="match status" value="1"/>
</dbReference>
<dbReference type="Proteomes" id="UP000014760">
    <property type="component" value="Unassembled WGS sequence"/>
</dbReference>
<name>R7UQC2_CAPTE</name>
<reference evidence="16" key="3">
    <citation type="submission" date="2015-06" db="UniProtKB">
        <authorList>
            <consortium name="EnsemblMetazoa"/>
        </authorList>
    </citation>
    <scope>IDENTIFICATION</scope>
</reference>
<feature type="transmembrane region" description="Helical" evidence="12">
    <location>
        <begin position="6"/>
        <end position="25"/>
    </location>
</feature>
<evidence type="ECO:0000256" key="1">
    <source>
        <dbReference type="ARBA" id="ARBA00004323"/>
    </source>
</evidence>
<keyword evidence="6 12" id="KW-0812">Transmembrane</keyword>
<evidence type="ECO:0000259" key="13">
    <source>
        <dbReference type="Pfam" id="PF00852"/>
    </source>
</evidence>
<reference evidence="17" key="1">
    <citation type="submission" date="2012-12" db="EMBL/GenBank/DDBJ databases">
        <authorList>
            <person name="Hellsten U."/>
            <person name="Grimwood J."/>
            <person name="Chapman J.A."/>
            <person name="Shapiro H."/>
            <person name="Aerts A."/>
            <person name="Otillar R.P."/>
            <person name="Terry A.Y."/>
            <person name="Boore J.L."/>
            <person name="Simakov O."/>
            <person name="Marletaz F."/>
            <person name="Cho S.-J."/>
            <person name="Edsinger-Gonzales E."/>
            <person name="Havlak P."/>
            <person name="Kuo D.-H."/>
            <person name="Larsson T."/>
            <person name="Lv J."/>
            <person name="Arendt D."/>
            <person name="Savage R."/>
            <person name="Osoegawa K."/>
            <person name="de Jong P."/>
            <person name="Lindberg D.R."/>
            <person name="Seaver E.C."/>
            <person name="Weisblat D.A."/>
            <person name="Putnam N.H."/>
            <person name="Grigoriev I.V."/>
            <person name="Rokhsar D.S."/>
        </authorList>
    </citation>
    <scope>NUCLEOTIDE SEQUENCE</scope>
    <source>
        <strain evidence="17">I ESC-2004</strain>
    </source>
</reference>
<evidence type="ECO:0000256" key="7">
    <source>
        <dbReference type="ARBA" id="ARBA00022968"/>
    </source>
</evidence>
<keyword evidence="5 12" id="KW-0808">Transferase</keyword>
<evidence type="ECO:0000256" key="11">
    <source>
        <dbReference type="ARBA" id="ARBA00023180"/>
    </source>
</evidence>
<proteinExistence type="inferred from homology"/>
<evidence type="ECO:0000256" key="4">
    <source>
        <dbReference type="ARBA" id="ARBA00022676"/>
    </source>
</evidence>
<reference evidence="15 17" key="2">
    <citation type="journal article" date="2013" name="Nature">
        <title>Insights into bilaterian evolution from three spiralian genomes.</title>
        <authorList>
            <person name="Simakov O."/>
            <person name="Marletaz F."/>
            <person name="Cho S.J."/>
            <person name="Edsinger-Gonzales E."/>
            <person name="Havlak P."/>
            <person name="Hellsten U."/>
            <person name="Kuo D.H."/>
            <person name="Larsson T."/>
            <person name="Lv J."/>
            <person name="Arendt D."/>
            <person name="Savage R."/>
            <person name="Osoegawa K."/>
            <person name="de Jong P."/>
            <person name="Grimwood J."/>
            <person name="Chapman J.A."/>
            <person name="Shapiro H."/>
            <person name="Aerts A."/>
            <person name="Otillar R.P."/>
            <person name="Terry A.Y."/>
            <person name="Boore J.L."/>
            <person name="Grigoriev I.V."/>
            <person name="Lindberg D.R."/>
            <person name="Seaver E.C."/>
            <person name="Weisblat D.A."/>
            <person name="Putnam N.H."/>
            <person name="Rokhsar D.S."/>
        </authorList>
    </citation>
    <scope>NUCLEOTIDE SEQUENCE</scope>
    <source>
        <strain evidence="15 17">I ESC-2004</strain>
    </source>
</reference>
<keyword evidence="10 12" id="KW-0472">Membrane</keyword>
<sequence length="263" mass="30838">MLRWRSSVNVLLLVSSVWMIAFTVYEPARFGWYPRSDGFNFGDSGEPSEIIELGRIPKSGSTRQCNCPKKPRVPVELREVPVGLSMHANEYPDPDTPIRILSWTQLWGSSEGPWYEEGTEIFEKCNFKVPLQCEYTHDRKEYDDVDAILFHSFYIKDLPEYRYPDQKWVFWEYECPRIVEIKQNLTDYRHMFNVTSTYSMDSDVPLPFLRKCIPAIPGERNVGPDSNKNFARGKTKGIAWFVSHCQTPSKREYYVKNLQKHID</sequence>
<evidence type="ECO:0000313" key="15">
    <source>
        <dbReference type="EMBL" id="ELU08729.1"/>
    </source>
</evidence>
<comment type="subcellular location">
    <subcellularLocation>
        <location evidence="1">Golgi apparatus membrane</location>
        <topology evidence="1">Single-pass type II membrane protein</topology>
    </subcellularLocation>
    <subcellularLocation>
        <location evidence="12">Golgi apparatus</location>
        <location evidence="12">Golgi stack membrane</location>
        <topology evidence="12">Single-pass type II membrane protein</topology>
    </subcellularLocation>
</comment>
<comment type="pathway">
    <text evidence="2">Protein modification; protein glycosylation.</text>
</comment>
<dbReference type="AlphaFoldDB" id="R7UQC2"/>
<keyword evidence="9 12" id="KW-0333">Golgi apparatus</keyword>
<feature type="domain" description="Fucosyltransferase N-terminal" evidence="14">
    <location>
        <begin position="99"/>
        <end position="208"/>
    </location>
</feature>
<evidence type="ECO:0000256" key="10">
    <source>
        <dbReference type="ARBA" id="ARBA00023136"/>
    </source>
</evidence>
<dbReference type="InterPro" id="IPR055270">
    <property type="entry name" value="Glyco_tran_10_C"/>
</dbReference>
<evidence type="ECO:0000256" key="12">
    <source>
        <dbReference type="RuleBase" id="RU003832"/>
    </source>
</evidence>
<evidence type="ECO:0000256" key="3">
    <source>
        <dbReference type="ARBA" id="ARBA00008919"/>
    </source>
</evidence>
<evidence type="ECO:0000256" key="9">
    <source>
        <dbReference type="ARBA" id="ARBA00023034"/>
    </source>
</evidence>
<dbReference type="GO" id="GO:0008417">
    <property type="term" value="F:fucosyltransferase activity"/>
    <property type="evidence" value="ECO:0007669"/>
    <property type="project" value="InterPro"/>
</dbReference>
<dbReference type="InterPro" id="IPR001503">
    <property type="entry name" value="Glyco_trans_10"/>
</dbReference>
<dbReference type="UniPathway" id="UPA00378"/>
<accession>R7UQC2</accession>
<protein>
    <recommendedName>
        <fullName evidence="12">Fucosyltransferase</fullName>
        <ecNumber evidence="12">2.4.1.-</ecNumber>
    </recommendedName>
</protein>
<evidence type="ECO:0000313" key="17">
    <source>
        <dbReference type="Proteomes" id="UP000014760"/>
    </source>
</evidence>
<keyword evidence="11" id="KW-0325">Glycoprotein</keyword>
<organism evidence="15">
    <name type="scientific">Capitella teleta</name>
    <name type="common">Polychaete worm</name>
    <dbReference type="NCBI Taxonomy" id="283909"/>
    <lineage>
        <taxon>Eukaryota</taxon>
        <taxon>Metazoa</taxon>
        <taxon>Spiralia</taxon>
        <taxon>Lophotrochozoa</taxon>
        <taxon>Annelida</taxon>
        <taxon>Polychaeta</taxon>
        <taxon>Sedentaria</taxon>
        <taxon>Scolecida</taxon>
        <taxon>Capitellidae</taxon>
        <taxon>Capitella</taxon>
    </lineage>
</organism>
<dbReference type="InterPro" id="IPR031481">
    <property type="entry name" value="Glyco_tran_10_N"/>
</dbReference>
<feature type="domain" description="Fucosyltransferase C-terminal" evidence="13">
    <location>
        <begin position="233"/>
        <end position="262"/>
    </location>
</feature>
<keyword evidence="7" id="KW-0735">Signal-anchor</keyword>
<dbReference type="PANTHER" id="PTHR48438:SF1">
    <property type="entry name" value="ALPHA-(1,3)-FUCOSYLTRANSFERASE C-RELATED"/>
    <property type="match status" value="1"/>
</dbReference>
<keyword evidence="4 12" id="KW-0328">Glycosyltransferase</keyword>
<dbReference type="GO" id="GO:0000139">
    <property type="term" value="C:Golgi membrane"/>
    <property type="evidence" value="ECO:0007669"/>
    <property type="project" value="UniProtKB-SubCell"/>
</dbReference>
<feature type="non-terminal residue" evidence="15">
    <location>
        <position position="263"/>
    </location>
</feature>
<dbReference type="Gene3D" id="3.40.50.11660">
    <property type="entry name" value="Glycosyl transferase family 10, C-terminal domain"/>
    <property type="match status" value="1"/>
</dbReference>
<keyword evidence="8 12" id="KW-1133">Transmembrane helix</keyword>
<dbReference type="Pfam" id="PF17039">
    <property type="entry name" value="Glyco_tran_10_N"/>
    <property type="match status" value="1"/>
</dbReference>
<evidence type="ECO:0000256" key="8">
    <source>
        <dbReference type="ARBA" id="ARBA00022989"/>
    </source>
</evidence>
<dbReference type="EC" id="2.4.1.-" evidence="12"/>
<dbReference type="InterPro" id="IPR038577">
    <property type="entry name" value="GT10-like_C_sf"/>
</dbReference>
<dbReference type="Pfam" id="PF00852">
    <property type="entry name" value="Glyco_transf_10"/>
    <property type="match status" value="1"/>
</dbReference>
<evidence type="ECO:0000259" key="14">
    <source>
        <dbReference type="Pfam" id="PF17039"/>
    </source>
</evidence>
<keyword evidence="17" id="KW-1185">Reference proteome</keyword>
<dbReference type="HOGENOM" id="CLU_1059926_0_0_1"/>
<gene>
    <name evidence="15" type="ORF">CAPTEDRAFT_206632</name>
</gene>
<evidence type="ECO:0000256" key="5">
    <source>
        <dbReference type="ARBA" id="ARBA00022679"/>
    </source>
</evidence>
<dbReference type="EMBL" id="AMQN01042160">
    <property type="status" value="NOT_ANNOTATED_CDS"/>
    <property type="molecule type" value="Genomic_DNA"/>
</dbReference>
<dbReference type="EMBL" id="KB298817">
    <property type="protein sequence ID" value="ELU08729.1"/>
    <property type="molecule type" value="Genomic_DNA"/>
</dbReference>
<dbReference type="OrthoDB" id="427096at2759"/>